<dbReference type="OrthoDB" id="2922289at2759"/>
<proteinExistence type="predicted"/>
<dbReference type="PANTHER" id="PTHR40788">
    <property type="entry name" value="CLR5 DOMAIN-CONTAINING PROTEIN-RELATED"/>
    <property type="match status" value="1"/>
</dbReference>
<sequence length="784" mass="89289">MDWSDPEAMFRAMGAGRPGGLPIPEMVSASGVRKEAKARVASVLDNFQMLKSIVERHEAVIEKRWMKKTKEQRRKVLLTAWGGKMSLGHRPDFAAFRKETITQREAGTQLREAFMWPYINEEDLTRPKTLLLMLNARSRAWPCEFAAADGEATHLGRVSKALVPVFLNNHVMMFSGRKTHATYGELINWDDHADAFEWLTTRKGSQPGEGLLIPECQERTMSFLVQCAKEILHDMSSDALLDAPIQSISTFPCANTTGVTSLAVMAAEAPYRIPAHLDFARIESLLVASRDESADHLWSLREDPAYFAQHMRDAQDHRQEMTKDTFGQSHPLFRHGREDILWGRIFGNEITAAYLSSEMLSQLRQQAATLTALQRKYAAKLSPEEDLPEDYLNAILKFRHYLKQAAKGQQSMLKMAFVASPPWRAHFARLPQQDPHETDLKLSQKSTTSFDKIEKQLLWLARTLWEDGRDLFLARMPDIVDELQRLIESDSKAKALVSPYIAKVFADLAILSECLRQLEIYQPWSNMFEDQLVDREDGIKADFEIETRAMGMILQALPRKDSPLARLGLPLVQPGWKYPVDKPRTRENVQLMQAAERNLDIFWRKTDELVTKQRVDHSRVGDLLRQRVLQRTPDWTETSTSVEQKDVCHELKPLSEVYFDLQRRTERTIDKSSLTTGPKTKPKTRGENTAQARPINVEPQGQTEDTQPTFNLDNRALKVFRILYYTPSANGTPGEIPWLDFVHALTATGFRAQKLYGSSGAYISMSHILAARFRIALLAAMVVV</sequence>
<gene>
    <name evidence="2" type="ORF">Slin15195_G107190</name>
</gene>
<keyword evidence="3" id="KW-1185">Reference proteome</keyword>
<name>A0A9Q9B3A0_9PEZI</name>
<dbReference type="AlphaFoldDB" id="A0A9Q9B3A0"/>
<evidence type="ECO:0000256" key="1">
    <source>
        <dbReference type="SAM" id="MobiDB-lite"/>
    </source>
</evidence>
<dbReference type="Proteomes" id="UP001056384">
    <property type="component" value="Chromosome 9"/>
</dbReference>
<evidence type="ECO:0000313" key="3">
    <source>
        <dbReference type="Proteomes" id="UP001056384"/>
    </source>
</evidence>
<dbReference type="PANTHER" id="PTHR40788:SF2">
    <property type="entry name" value="CLR5 DOMAIN-CONTAINING PROTEIN"/>
    <property type="match status" value="1"/>
</dbReference>
<protein>
    <submittedName>
        <fullName evidence="2">Uncharacterized protein</fullName>
    </submittedName>
</protein>
<feature type="region of interest" description="Disordered" evidence="1">
    <location>
        <begin position="669"/>
        <end position="694"/>
    </location>
</feature>
<reference evidence="2" key="1">
    <citation type="submission" date="2022-06" db="EMBL/GenBank/DDBJ databases">
        <title>Complete genome sequences of two strains of the flax pathogen Septoria linicola.</title>
        <authorList>
            <person name="Lapalu N."/>
            <person name="Simon A."/>
            <person name="Demenou B."/>
            <person name="Paumier D."/>
            <person name="Guillot M.-P."/>
            <person name="Gout L."/>
            <person name="Valade R."/>
        </authorList>
    </citation>
    <scope>NUCLEOTIDE SEQUENCE</scope>
    <source>
        <strain evidence="2">SE15195</strain>
    </source>
</reference>
<evidence type="ECO:0000313" key="2">
    <source>
        <dbReference type="EMBL" id="USW57400.1"/>
    </source>
</evidence>
<organism evidence="2 3">
    <name type="scientific">Septoria linicola</name>
    <dbReference type="NCBI Taxonomy" id="215465"/>
    <lineage>
        <taxon>Eukaryota</taxon>
        <taxon>Fungi</taxon>
        <taxon>Dikarya</taxon>
        <taxon>Ascomycota</taxon>
        <taxon>Pezizomycotina</taxon>
        <taxon>Dothideomycetes</taxon>
        <taxon>Dothideomycetidae</taxon>
        <taxon>Mycosphaerellales</taxon>
        <taxon>Mycosphaerellaceae</taxon>
        <taxon>Septoria</taxon>
    </lineage>
</organism>
<accession>A0A9Q9B3A0</accession>
<dbReference type="EMBL" id="CP099426">
    <property type="protein sequence ID" value="USW57400.1"/>
    <property type="molecule type" value="Genomic_DNA"/>
</dbReference>